<dbReference type="RefSeq" id="WP_207857448.1">
    <property type="nucleotide sequence ID" value="NZ_JAFREP010000004.1"/>
</dbReference>
<keyword evidence="5" id="KW-1185">Reference proteome</keyword>
<dbReference type="PROSITE" id="PS01031">
    <property type="entry name" value="SHSP"/>
    <property type="match status" value="1"/>
</dbReference>
<evidence type="ECO:0000313" key="4">
    <source>
        <dbReference type="EMBL" id="MBO1317933.1"/>
    </source>
</evidence>
<evidence type="ECO:0000259" key="3">
    <source>
        <dbReference type="PROSITE" id="PS01031"/>
    </source>
</evidence>
<name>A0A8J7QG25_9BACT</name>
<dbReference type="Gene3D" id="2.60.40.790">
    <property type="match status" value="1"/>
</dbReference>
<dbReference type="CDD" id="cd06464">
    <property type="entry name" value="ACD_sHsps-like"/>
    <property type="match status" value="1"/>
</dbReference>
<dbReference type="Proteomes" id="UP000664417">
    <property type="component" value="Unassembled WGS sequence"/>
</dbReference>
<evidence type="ECO:0000256" key="1">
    <source>
        <dbReference type="PROSITE-ProRule" id="PRU00285"/>
    </source>
</evidence>
<evidence type="ECO:0000256" key="2">
    <source>
        <dbReference type="RuleBase" id="RU003616"/>
    </source>
</evidence>
<dbReference type="InterPro" id="IPR002068">
    <property type="entry name" value="A-crystallin/Hsp20_dom"/>
</dbReference>
<evidence type="ECO:0000313" key="5">
    <source>
        <dbReference type="Proteomes" id="UP000664417"/>
    </source>
</evidence>
<dbReference type="SUPFAM" id="SSF49764">
    <property type="entry name" value="HSP20-like chaperones"/>
    <property type="match status" value="1"/>
</dbReference>
<comment type="caution">
    <text evidence="4">The sequence shown here is derived from an EMBL/GenBank/DDBJ whole genome shotgun (WGS) entry which is preliminary data.</text>
</comment>
<dbReference type="AlphaFoldDB" id="A0A8J7QG25"/>
<comment type="similarity">
    <text evidence="1 2">Belongs to the small heat shock protein (HSP20) family.</text>
</comment>
<proteinExistence type="inferred from homology"/>
<feature type="domain" description="SHSP" evidence="3">
    <location>
        <begin position="34"/>
        <end position="138"/>
    </location>
</feature>
<dbReference type="EMBL" id="JAFREP010000004">
    <property type="protein sequence ID" value="MBO1317933.1"/>
    <property type="molecule type" value="Genomic_DNA"/>
</dbReference>
<gene>
    <name evidence="4" type="ORF">J3U88_05625</name>
</gene>
<organism evidence="4 5">
    <name type="scientific">Acanthopleuribacter pedis</name>
    <dbReference type="NCBI Taxonomy" id="442870"/>
    <lineage>
        <taxon>Bacteria</taxon>
        <taxon>Pseudomonadati</taxon>
        <taxon>Acidobacteriota</taxon>
        <taxon>Holophagae</taxon>
        <taxon>Acanthopleuribacterales</taxon>
        <taxon>Acanthopleuribacteraceae</taxon>
        <taxon>Acanthopleuribacter</taxon>
    </lineage>
</organism>
<reference evidence="4" key="1">
    <citation type="submission" date="2021-03" db="EMBL/GenBank/DDBJ databases">
        <authorList>
            <person name="Wang G."/>
        </authorList>
    </citation>
    <scope>NUCLEOTIDE SEQUENCE</scope>
    <source>
        <strain evidence="4">KCTC 12899</strain>
    </source>
</reference>
<dbReference type="InterPro" id="IPR008978">
    <property type="entry name" value="HSP20-like_chaperone"/>
</dbReference>
<accession>A0A8J7QG25</accession>
<sequence>MLQLFDAFPRHWVSSFDFDFFDRELNRRFPAFQQAGRAAAHPVNLYLADEGARVVAEVPGWRAEHLDISVDGNKLHLAGRIPSDQKNPLSLGDFQRVVNLPFRIREDQVSAELQNGRLTIALERREEDKPKRIQVNVA</sequence>
<dbReference type="Pfam" id="PF00011">
    <property type="entry name" value="HSP20"/>
    <property type="match status" value="1"/>
</dbReference>
<protein>
    <submittedName>
        <fullName evidence="4">Hsp20/alpha crystallin family protein</fullName>
    </submittedName>
</protein>